<evidence type="ECO:0000256" key="5">
    <source>
        <dbReference type="ARBA" id="ARBA00048336"/>
    </source>
</evidence>
<accession>A0A7M7KN15</accession>
<dbReference type="GeneID" id="111253006"/>
<feature type="compositionally biased region" description="Polar residues" evidence="6">
    <location>
        <begin position="309"/>
        <end position="332"/>
    </location>
</feature>
<feature type="domain" description="Tyrosine specific protein phosphatases" evidence="8">
    <location>
        <begin position="107"/>
        <end position="165"/>
    </location>
</feature>
<dbReference type="KEGG" id="vde:111253006"/>
<organism evidence="9 10">
    <name type="scientific">Varroa destructor</name>
    <name type="common">Honeybee mite</name>
    <dbReference type="NCBI Taxonomy" id="109461"/>
    <lineage>
        <taxon>Eukaryota</taxon>
        <taxon>Metazoa</taxon>
        <taxon>Ecdysozoa</taxon>
        <taxon>Arthropoda</taxon>
        <taxon>Chelicerata</taxon>
        <taxon>Arachnida</taxon>
        <taxon>Acari</taxon>
        <taxon>Parasitiformes</taxon>
        <taxon>Mesostigmata</taxon>
        <taxon>Gamasina</taxon>
        <taxon>Dermanyssoidea</taxon>
        <taxon>Varroidae</taxon>
        <taxon>Varroa</taxon>
    </lineage>
</organism>
<dbReference type="PANTHER" id="PTHR45948">
    <property type="entry name" value="DUAL SPECIFICITY PROTEIN PHOSPHATASE DDB_G0269404-RELATED"/>
    <property type="match status" value="1"/>
</dbReference>
<feature type="compositionally biased region" description="Low complexity" evidence="6">
    <location>
        <begin position="274"/>
        <end position="305"/>
    </location>
</feature>
<dbReference type="Pfam" id="PF00782">
    <property type="entry name" value="DSPc"/>
    <property type="match status" value="1"/>
</dbReference>
<evidence type="ECO:0000256" key="3">
    <source>
        <dbReference type="ARBA" id="ARBA00022912"/>
    </source>
</evidence>
<comment type="catalytic activity">
    <reaction evidence="5">
        <text>O-phospho-L-threonyl-[protein] + H2O = L-threonyl-[protein] + phosphate</text>
        <dbReference type="Rhea" id="RHEA:47004"/>
        <dbReference type="Rhea" id="RHEA-COMP:11060"/>
        <dbReference type="Rhea" id="RHEA-COMP:11605"/>
        <dbReference type="ChEBI" id="CHEBI:15377"/>
        <dbReference type="ChEBI" id="CHEBI:30013"/>
        <dbReference type="ChEBI" id="CHEBI:43474"/>
        <dbReference type="ChEBI" id="CHEBI:61977"/>
        <dbReference type="EC" id="3.1.3.16"/>
    </reaction>
</comment>
<comment type="catalytic activity">
    <reaction evidence="4">
        <text>O-phospho-L-seryl-[protein] + H2O = L-seryl-[protein] + phosphate</text>
        <dbReference type="Rhea" id="RHEA:20629"/>
        <dbReference type="Rhea" id="RHEA-COMP:9863"/>
        <dbReference type="Rhea" id="RHEA-COMP:11604"/>
        <dbReference type="ChEBI" id="CHEBI:15377"/>
        <dbReference type="ChEBI" id="CHEBI:29999"/>
        <dbReference type="ChEBI" id="CHEBI:43474"/>
        <dbReference type="ChEBI" id="CHEBI:83421"/>
        <dbReference type="EC" id="3.1.3.16"/>
    </reaction>
</comment>
<dbReference type="InterPro" id="IPR000340">
    <property type="entry name" value="Dual-sp_phosphatase_cat-dom"/>
</dbReference>
<dbReference type="PROSITE" id="PS50054">
    <property type="entry name" value="TYR_PHOSPHATASE_DUAL"/>
    <property type="match status" value="1"/>
</dbReference>
<evidence type="ECO:0000259" key="7">
    <source>
        <dbReference type="PROSITE" id="PS50054"/>
    </source>
</evidence>
<dbReference type="GO" id="GO:0007165">
    <property type="term" value="P:signal transduction"/>
    <property type="evidence" value="ECO:0007669"/>
    <property type="project" value="TreeGrafter"/>
</dbReference>
<evidence type="ECO:0000256" key="6">
    <source>
        <dbReference type="SAM" id="MobiDB-lite"/>
    </source>
</evidence>
<evidence type="ECO:0000256" key="1">
    <source>
        <dbReference type="ARBA" id="ARBA00008601"/>
    </source>
</evidence>
<dbReference type="GO" id="GO:0005829">
    <property type="term" value="C:cytosol"/>
    <property type="evidence" value="ECO:0007669"/>
    <property type="project" value="TreeGrafter"/>
</dbReference>
<comment type="similarity">
    <text evidence="1">Belongs to the protein-tyrosine phosphatase family. Non-receptor class dual specificity subfamily.</text>
</comment>
<dbReference type="EnsemblMetazoa" id="XM_022811770">
    <property type="protein sequence ID" value="XP_022667505"/>
    <property type="gene ID" value="LOC111253006"/>
</dbReference>
<reference evidence="9" key="1">
    <citation type="submission" date="2021-01" db="UniProtKB">
        <authorList>
            <consortium name="EnsemblMetazoa"/>
        </authorList>
    </citation>
    <scope>IDENTIFICATION</scope>
</reference>
<dbReference type="SUPFAM" id="SSF52799">
    <property type="entry name" value="(Phosphotyrosine protein) phosphatases II"/>
    <property type="match status" value="1"/>
</dbReference>
<dbReference type="PANTHER" id="PTHR45948:SF2">
    <property type="entry name" value="DUAL SPECIFICITY PROTEIN PHOSPHATASE"/>
    <property type="match status" value="1"/>
</dbReference>
<keyword evidence="10" id="KW-1185">Reference proteome</keyword>
<dbReference type="InterPro" id="IPR029021">
    <property type="entry name" value="Prot-tyrosine_phosphatase-like"/>
</dbReference>
<dbReference type="Gene3D" id="3.90.190.10">
    <property type="entry name" value="Protein tyrosine phosphatase superfamily"/>
    <property type="match status" value="1"/>
</dbReference>
<evidence type="ECO:0000313" key="10">
    <source>
        <dbReference type="Proteomes" id="UP000594260"/>
    </source>
</evidence>
<keyword evidence="2" id="KW-0378">Hydrolase</keyword>
<evidence type="ECO:0000313" key="9">
    <source>
        <dbReference type="EnsemblMetazoa" id="XP_022667505"/>
    </source>
</evidence>
<evidence type="ECO:0000256" key="4">
    <source>
        <dbReference type="ARBA" id="ARBA00047761"/>
    </source>
</evidence>
<dbReference type="InterPro" id="IPR000387">
    <property type="entry name" value="Tyr_Pase_dom"/>
</dbReference>
<dbReference type="AlphaFoldDB" id="A0A7M7KN15"/>
<dbReference type="GO" id="GO:0004722">
    <property type="term" value="F:protein serine/threonine phosphatase activity"/>
    <property type="evidence" value="ECO:0007669"/>
    <property type="project" value="UniProtKB-EC"/>
</dbReference>
<dbReference type="Proteomes" id="UP000594260">
    <property type="component" value="Unplaced"/>
</dbReference>
<keyword evidence="3" id="KW-0904">Protein phosphatase</keyword>
<protein>
    <recommendedName>
        <fullName evidence="11">Protein-tyrosine-phosphatase</fullName>
    </recommendedName>
</protein>
<feature type="region of interest" description="Disordered" evidence="6">
    <location>
        <begin position="274"/>
        <end position="364"/>
    </location>
</feature>
<proteinExistence type="inferred from homology"/>
<feature type="region of interest" description="Disordered" evidence="6">
    <location>
        <begin position="227"/>
        <end position="262"/>
    </location>
</feature>
<dbReference type="PROSITE" id="PS50056">
    <property type="entry name" value="TYR_PHOSPHATASE_2"/>
    <property type="match status" value="1"/>
</dbReference>
<evidence type="ECO:0008006" key="11">
    <source>
        <dbReference type="Google" id="ProtNLM"/>
    </source>
</evidence>
<dbReference type="GO" id="GO:0004725">
    <property type="term" value="F:protein tyrosine phosphatase activity"/>
    <property type="evidence" value="ECO:0007669"/>
    <property type="project" value="TreeGrafter"/>
</dbReference>
<sequence length="364" mass="38713">MGNGMNKILPGLYVGNVKDSQDQVQLKANNITHIVAIHDTAREPPAGSASVAATSATGTSSQQAQQLQLLGDGAEGTSEEAAALSNDDFDFHYLCLQAADSPSQNLSQFFSQSNDFIHTARVNGGNVLVHCLAGASRSVTIAVAYIMAVTSLNSREALRAVRGARDIACPNDGFQKQLHDFEGRKLNEERRRLRGKYPRTQFWDDERECRKLLSAYRVRELEVQAEGQRQATICRSGPLLTPPSSPRRRRRTSSPLNSPAHASTGYYATLVGTSSSHLHSRSGSSTSLASSSRPHSSPSSPGHHAAGTPASNQARGSLTRASSTSDGFQSSKLGGGATISTASKASTSSGRPSSARYRSYYGGS</sequence>
<evidence type="ECO:0000256" key="2">
    <source>
        <dbReference type="ARBA" id="ARBA00022801"/>
    </source>
</evidence>
<feature type="compositionally biased region" description="Low complexity" evidence="6">
    <location>
        <begin position="338"/>
        <end position="364"/>
    </location>
</feature>
<dbReference type="InterPro" id="IPR020422">
    <property type="entry name" value="TYR_PHOSPHATASE_DUAL_dom"/>
</dbReference>
<dbReference type="SMART" id="SM00195">
    <property type="entry name" value="DSPc"/>
    <property type="match status" value="1"/>
</dbReference>
<feature type="domain" description="Tyrosine-protein phosphatase" evidence="7">
    <location>
        <begin position="4"/>
        <end position="187"/>
    </location>
</feature>
<dbReference type="InParanoid" id="A0A7M7KN15"/>
<evidence type="ECO:0000259" key="8">
    <source>
        <dbReference type="PROSITE" id="PS50056"/>
    </source>
</evidence>
<dbReference type="OrthoDB" id="9979246at2759"/>
<name>A0A7M7KN15_VARDE</name>
<dbReference type="RefSeq" id="XP_022667505.1">
    <property type="nucleotide sequence ID" value="XM_022811770.1"/>
</dbReference>